<dbReference type="NCBIfam" id="NF005924">
    <property type="entry name" value="PRK07937.1"/>
    <property type="match status" value="1"/>
</dbReference>
<reference evidence="1" key="1">
    <citation type="submission" date="2020-05" db="EMBL/GenBank/DDBJ databases">
        <authorList>
            <person name="Chiriac C."/>
            <person name="Salcher M."/>
            <person name="Ghai R."/>
            <person name="Kavagutti S V."/>
        </authorList>
    </citation>
    <scope>NUCLEOTIDE SEQUENCE</scope>
</reference>
<dbReference type="GO" id="GO:0016747">
    <property type="term" value="F:acyltransferase activity, transferring groups other than amino-acyl groups"/>
    <property type="evidence" value="ECO:0007669"/>
    <property type="project" value="InterPro"/>
</dbReference>
<dbReference type="InterPro" id="IPR002155">
    <property type="entry name" value="Thiolase"/>
</dbReference>
<sequence>MAPSENDIAIVGFAQLPPDRRTNLTESDLVLRATREVIAQVGIDKSEIGFTVSGSCDYLSGQGFSFVQNTDAYGMVPAINESHVEMDGAWAMYEAYVRLLQGDIDIAMAVGVGKNSNSDPSTLFTVEFDPYYLTPLGTDTWTLAALQARALIDAGKATERDFAEVVARNRSNAKSNPFAQVKGDYSIDELLAADYVRNPLRRHDLPPTTDQAAAVILARGKRAYDLCERPAWITGIDHRIEAHLPTVRKDITTSVSTRLAAEAAGVGKGPIDVAELHAPFSFQELILRESLGLDASTEVNPSGGALAAHSVMTVGLIRVGEAANQIIKNGKNRTLAHTTSGPCLQQNLVCVLEGDQ</sequence>
<dbReference type="PANTHER" id="PTHR42870:SF1">
    <property type="entry name" value="NON-SPECIFIC LIPID-TRANSFER PROTEIN-LIKE 2"/>
    <property type="match status" value="1"/>
</dbReference>
<proteinExistence type="predicted"/>
<dbReference type="CDD" id="cd00829">
    <property type="entry name" value="SCP-x_thiolase"/>
    <property type="match status" value="1"/>
</dbReference>
<dbReference type="Gene3D" id="3.40.47.10">
    <property type="match status" value="1"/>
</dbReference>
<dbReference type="AlphaFoldDB" id="A0A6J6DKP3"/>
<evidence type="ECO:0000313" key="1">
    <source>
        <dbReference type="EMBL" id="CAB4563936.1"/>
    </source>
</evidence>
<evidence type="ECO:0000313" key="2">
    <source>
        <dbReference type="EMBL" id="CAB4682161.1"/>
    </source>
</evidence>
<dbReference type="PANTHER" id="PTHR42870">
    <property type="entry name" value="ACETYL-COA C-ACETYLTRANSFERASE"/>
    <property type="match status" value="1"/>
</dbReference>
<protein>
    <submittedName>
        <fullName evidence="1">Unannotated protein</fullName>
    </submittedName>
</protein>
<organism evidence="1">
    <name type="scientific">freshwater metagenome</name>
    <dbReference type="NCBI Taxonomy" id="449393"/>
    <lineage>
        <taxon>unclassified sequences</taxon>
        <taxon>metagenomes</taxon>
        <taxon>ecological metagenomes</taxon>
    </lineage>
</organism>
<dbReference type="SUPFAM" id="SSF53901">
    <property type="entry name" value="Thiolase-like"/>
    <property type="match status" value="2"/>
</dbReference>
<name>A0A6J6DKP3_9ZZZZ</name>
<dbReference type="PIRSF" id="PIRSF000429">
    <property type="entry name" value="Ac-CoA_Ac_transf"/>
    <property type="match status" value="1"/>
</dbReference>
<gene>
    <name evidence="1" type="ORF">UFOPK1603_00764</name>
    <name evidence="2" type="ORF">UFOPK2350_01102</name>
</gene>
<accession>A0A6J6DKP3</accession>
<dbReference type="InterPro" id="IPR016039">
    <property type="entry name" value="Thiolase-like"/>
</dbReference>
<dbReference type="EMBL" id="CAEZTG010000056">
    <property type="protein sequence ID" value="CAB4563936.1"/>
    <property type="molecule type" value="Genomic_DNA"/>
</dbReference>
<dbReference type="EMBL" id="CAEZXE010000094">
    <property type="protein sequence ID" value="CAB4682161.1"/>
    <property type="molecule type" value="Genomic_DNA"/>
</dbReference>